<reference evidence="2 3" key="1">
    <citation type="journal article" date="2012" name="Science">
        <title>The Paleozoic origin of enzymatic lignin decomposition reconstructed from 31 fungal genomes.</title>
        <authorList>
            <person name="Floudas D."/>
            <person name="Binder M."/>
            <person name="Riley R."/>
            <person name="Barry K."/>
            <person name="Blanchette R.A."/>
            <person name="Henrissat B."/>
            <person name="Martinez A.T."/>
            <person name="Otillar R."/>
            <person name="Spatafora J.W."/>
            <person name="Yadav J.S."/>
            <person name="Aerts A."/>
            <person name="Benoit I."/>
            <person name="Boyd A."/>
            <person name="Carlson A."/>
            <person name="Copeland A."/>
            <person name="Coutinho P.M."/>
            <person name="de Vries R.P."/>
            <person name="Ferreira P."/>
            <person name="Findley K."/>
            <person name="Foster B."/>
            <person name="Gaskell J."/>
            <person name="Glotzer D."/>
            <person name="Gorecki P."/>
            <person name="Heitman J."/>
            <person name="Hesse C."/>
            <person name="Hori C."/>
            <person name="Igarashi K."/>
            <person name="Jurgens J.A."/>
            <person name="Kallen N."/>
            <person name="Kersten P."/>
            <person name="Kohler A."/>
            <person name="Kuees U."/>
            <person name="Kumar T.K.A."/>
            <person name="Kuo A."/>
            <person name="LaButti K."/>
            <person name="Larrondo L.F."/>
            <person name="Lindquist E."/>
            <person name="Ling A."/>
            <person name="Lombard V."/>
            <person name="Lucas S."/>
            <person name="Lundell T."/>
            <person name="Martin R."/>
            <person name="McLaughlin D.J."/>
            <person name="Morgenstern I."/>
            <person name="Morin E."/>
            <person name="Murat C."/>
            <person name="Nagy L.G."/>
            <person name="Nolan M."/>
            <person name="Ohm R.A."/>
            <person name="Patyshakuliyeva A."/>
            <person name="Rokas A."/>
            <person name="Ruiz-Duenas F.J."/>
            <person name="Sabat G."/>
            <person name="Salamov A."/>
            <person name="Samejima M."/>
            <person name="Schmutz J."/>
            <person name="Slot J.C."/>
            <person name="St John F."/>
            <person name="Stenlid J."/>
            <person name="Sun H."/>
            <person name="Sun S."/>
            <person name="Syed K."/>
            <person name="Tsang A."/>
            <person name="Wiebenga A."/>
            <person name="Young D."/>
            <person name="Pisabarro A."/>
            <person name="Eastwood D.C."/>
            <person name="Martin F."/>
            <person name="Cullen D."/>
            <person name="Grigoriev I.V."/>
            <person name="Hibbett D.S."/>
        </authorList>
    </citation>
    <scope>NUCLEOTIDE SEQUENCE [LARGE SCALE GENOMIC DNA]</scope>
    <source>
        <strain evidence="2 3">ATCC 11539</strain>
    </source>
</reference>
<protein>
    <submittedName>
        <fullName evidence="2">Uncharacterized protein</fullName>
    </submittedName>
</protein>
<keyword evidence="3" id="KW-1185">Reference proteome</keyword>
<organism evidence="2 3">
    <name type="scientific">Gloeophyllum trabeum (strain ATCC 11539 / FP-39264 / Madison 617)</name>
    <name type="common">Brown rot fungus</name>
    <dbReference type="NCBI Taxonomy" id="670483"/>
    <lineage>
        <taxon>Eukaryota</taxon>
        <taxon>Fungi</taxon>
        <taxon>Dikarya</taxon>
        <taxon>Basidiomycota</taxon>
        <taxon>Agaricomycotina</taxon>
        <taxon>Agaricomycetes</taxon>
        <taxon>Gloeophyllales</taxon>
        <taxon>Gloeophyllaceae</taxon>
        <taxon>Gloeophyllum</taxon>
    </lineage>
</organism>
<dbReference type="Proteomes" id="UP000030669">
    <property type="component" value="Unassembled WGS sequence"/>
</dbReference>
<dbReference type="RefSeq" id="XP_007866155.1">
    <property type="nucleotide sequence ID" value="XM_007867964.1"/>
</dbReference>
<evidence type="ECO:0000256" key="1">
    <source>
        <dbReference type="SAM" id="MobiDB-lite"/>
    </source>
</evidence>
<dbReference type="OrthoDB" id="2679825at2759"/>
<evidence type="ECO:0000313" key="3">
    <source>
        <dbReference type="Proteomes" id="UP000030669"/>
    </source>
</evidence>
<proteinExistence type="predicted"/>
<dbReference type="EMBL" id="KB469302">
    <property type="protein sequence ID" value="EPQ54963.1"/>
    <property type="molecule type" value="Genomic_DNA"/>
</dbReference>
<accession>S7Q657</accession>
<name>S7Q657_GLOTA</name>
<dbReference type="GeneID" id="19304058"/>
<gene>
    <name evidence="2" type="ORF">GLOTRDRAFT_138717</name>
</gene>
<dbReference type="eggNOG" id="ENOG502SF93">
    <property type="taxonomic scope" value="Eukaryota"/>
</dbReference>
<evidence type="ECO:0000313" key="2">
    <source>
        <dbReference type="EMBL" id="EPQ54963.1"/>
    </source>
</evidence>
<dbReference type="AlphaFoldDB" id="S7Q657"/>
<feature type="region of interest" description="Disordered" evidence="1">
    <location>
        <begin position="1"/>
        <end position="29"/>
    </location>
</feature>
<dbReference type="HOGENOM" id="CLU_095770_0_0_1"/>
<sequence length="185" mass="20504">MNGCAHRQPDMSVMTLQGQPGRPTPKSSQSNKLRLYLLFYRSPDHAKFHAALTIAPKKPDPAKVQTLRFRAGESKQVVNYDQRMVAAVLLCKLDPDVTGVGLSMLLSREVPVYDSGGGGGGRQWVCDAINLLVDRKVIPALPLSVHSLWEKGYHFAESVEEDEDRQVPTCDVYGARIRSELSRIS</sequence>
<dbReference type="KEGG" id="gtr:GLOTRDRAFT_138717"/>